<evidence type="ECO:0000259" key="8">
    <source>
        <dbReference type="Pfam" id="PF02668"/>
    </source>
</evidence>
<accession>A0A8H5UMB5</accession>
<gene>
    <name evidence="9" type="ORF">FPANT_5685</name>
</gene>
<evidence type="ECO:0000256" key="6">
    <source>
        <dbReference type="ARBA" id="ARBA00023004"/>
    </source>
</evidence>
<dbReference type="PANTHER" id="PTHR30468:SF10">
    <property type="entry name" value="TAUD_TFDA-LIKE DOMAIN-CONTAINING PROTEIN"/>
    <property type="match status" value="1"/>
</dbReference>
<keyword evidence="3" id="KW-0479">Metal-binding</keyword>
<comment type="caution">
    <text evidence="9">The sequence shown here is derived from an EMBL/GenBank/DDBJ whole genome shotgun (WGS) entry which is preliminary data.</text>
</comment>
<protein>
    <submittedName>
        <fullName evidence="9">Taurine dioxygenase</fullName>
    </submittedName>
</protein>
<dbReference type="Gene3D" id="3.60.130.10">
    <property type="entry name" value="Clavaminate synthase-like"/>
    <property type="match status" value="1"/>
</dbReference>
<keyword evidence="4 9" id="KW-0223">Dioxygenase</keyword>
<dbReference type="Pfam" id="PF02668">
    <property type="entry name" value="TauD"/>
    <property type="match status" value="1"/>
</dbReference>
<dbReference type="PANTHER" id="PTHR30468">
    <property type="entry name" value="ALPHA-KETOGLUTARATE-DEPENDENT SULFONATE DIOXYGENASE"/>
    <property type="match status" value="1"/>
</dbReference>
<comment type="similarity">
    <text evidence="2">Belongs to the TfdA dioxygenase family.</text>
</comment>
<feature type="region of interest" description="Disordered" evidence="7">
    <location>
        <begin position="1"/>
        <end position="41"/>
    </location>
</feature>
<evidence type="ECO:0000256" key="5">
    <source>
        <dbReference type="ARBA" id="ARBA00023002"/>
    </source>
</evidence>
<evidence type="ECO:0000256" key="4">
    <source>
        <dbReference type="ARBA" id="ARBA00022964"/>
    </source>
</evidence>
<dbReference type="GO" id="GO:0005737">
    <property type="term" value="C:cytoplasm"/>
    <property type="evidence" value="ECO:0007669"/>
    <property type="project" value="TreeGrafter"/>
</dbReference>
<feature type="domain" description="TauD/TfdA-like" evidence="8">
    <location>
        <begin position="53"/>
        <end position="347"/>
    </location>
</feature>
<evidence type="ECO:0000256" key="1">
    <source>
        <dbReference type="ARBA" id="ARBA00001954"/>
    </source>
</evidence>
<dbReference type="InterPro" id="IPR003819">
    <property type="entry name" value="TauD/TfdA-like"/>
</dbReference>
<dbReference type="GO" id="GO:0046872">
    <property type="term" value="F:metal ion binding"/>
    <property type="evidence" value="ECO:0007669"/>
    <property type="project" value="UniProtKB-KW"/>
</dbReference>
<comment type="cofactor">
    <cofactor evidence="1">
        <name>Fe(2+)</name>
        <dbReference type="ChEBI" id="CHEBI:29033"/>
    </cofactor>
</comment>
<keyword evidence="6" id="KW-0408">Iron</keyword>
<dbReference type="SUPFAM" id="SSF51197">
    <property type="entry name" value="Clavaminate synthase-like"/>
    <property type="match status" value="1"/>
</dbReference>
<reference evidence="9 10" key="1">
    <citation type="submission" date="2020-05" db="EMBL/GenBank/DDBJ databases">
        <title>Identification and distribution of gene clusters putatively required for synthesis of sphingolipid metabolism inhibitors in phylogenetically diverse species of the filamentous fungus Fusarium.</title>
        <authorList>
            <person name="Kim H.-S."/>
            <person name="Busman M."/>
            <person name="Brown D.W."/>
            <person name="Divon H."/>
            <person name="Uhlig S."/>
            <person name="Proctor R.H."/>
        </authorList>
    </citation>
    <scope>NUCLEOTIDE SEQUENCE [LARGE SCALE GENOMIC DNA]</scope>
    <source>
        <strain evidence="9 10">NRRL 25211</strain>
    </source>
</reference>
<dbReference type="InterPro" id="IPR051323">
    <property type="entry name" value="AtsK-like"/>
</dbReference>
<dbReference type="EMBL" id="JAAOAR010000276">
    <property type="protein sequence ID" value="KAF5591410.1"/>
    <property type="molecule type" value="Genomic_DNA"/>
</dbReference>
<dbReference type="GO" id="GO:0016706">
    <property type="term" value="F:2-oxoglutarate-dependent dioxygenase activity"/>
    <property type="evidence" value="ECO:0007669"/>
    <property type="project" value="TreeGrafter"/>
</dbReference>
<evidence type="ECO:0000256" key="7">
    <source>
        <dbReference type="SAM" id="MobiDB-lite"/>
    </source>
</evidence>
<organism evidence="9 10">
    <name type="scientific">Fusarium pseudoanthophilum</name>
    <dbReference type="NCBI Taxonomy" id="48495"/>
    <lineage>
        <taxon>Eukaryota</taxon>
        <taxon>Fungi</taxon>
        <taxon>Dikarya</taxon>
        <taxon>Ascomycota</taxon>
        <taxon>Pezizomycotina</taxon>
        <taxon>Sordariomycetes</taxon>
        <taxon>Hypocreomycetidae</taxon>
        <taxon>Hypocreales</taxon>
        <taxon>Nectriaceae</taxon>
        <taxon>Fusarium</taxon>
        <taxon>Fusarium fujikuroi species complex</taxon>
    </lineage>
</organism>
<keyword evidence="5" id="KW-0560">Oxidoreductase</keyword>
<evidence type="ECO:0000313" key="9">
    <source>
        <dbReference type="EMBL" id="KAF5591410.1"/>
    </source>
</evidence>
<name>A0A8H5UMB5_9HYPO</name>
<evidence type="ECO:0000256" key="3">
    <source>
        <dbReference type="ARBA" id="ARBA00022723"/>
    </source>
</evidence>
<feature type="compositionally biased region" description="Low complexity" evidence="7">
    <location>
        <begin position="14"/>
        <end position="28"/>
    </location>
</feature>
<evidence type="ECO:0000313" key="10">
    <source>
        <dbReference type="Proteomes" id="UP000544095"/>
    </source>
</evidence>
<dbReference type="AlphaFoldDB" id="A0A8H5UMB5"/>
<evidence type="ECO:0000256" key="2">
    <source>
        <dbReference type="ARBA" id="ARBA00005896"/>
    </source>
</evidence>
<keyword evidence="10" id="KW-1185">Reference proteome</keyword>
<proteinExistence type="inferred from homology"/>
<sequence>MSPPAADVDTPSTAPAVQPVPKPVKGAGTSSTSRLHGPLSYSGSLDAEEQFDVTAVIGREFPKLQLSEILKDDNKLRDLAVLVSQRGVLFFRNQDLNIDGQKYLGQKLGELTGKPETSKLHRHALSNSKRGIAVDENGRLDDEVSVISSEQNRKFYNEKWSTLSKNLAGEGWHADITFENIPSDYAILKIIQPPQDVGGDTLWASGYELYDRLSPPFKKLAETLTATHHQPNFVRVKEAFGEDLIDDYRGAPENTGLDFKAEHPVVRTNPVTGWKSLFAVGHQLSAGHINGVSDTESEILKTYFRQLITENHDLQVRFRWGKNDLAIWDNRSVFHTATNDYVGKRQGNRVVSLGEKPFYDPSSQSRREALGLVQVSKSLHLIRDLRKNLYPTCGSVGEFAIQAQSSSKTYDNNTLEGLW</sequence>
<dbReference type="Proteomes" id="UP000544095">
    <property type="component" value="Unassembled WGS sequence"/>
</dbReference>
<dbReference type="InterPro" id="IPR042098">
    <property type="entry name" value="TauD-like_sf"/>
</dbReference>